<dbReference type="SUPFAM" id="SSF53756">
    <property type="entry name" value="UDP-Glycosyltransferase/glycogen phosphorylase"/>
    <property type="match status" value="1"/>
</dbReference>
<dbReference type="Proteomes" id="UP000189670">
    <property type="component" value="Unassembled WGS sequence"/>
</dbReference>
<evidence type="ECO:0000313" key="3">
    <source>
        <dbReference type="Proteomes" id="UP000189670"/>
    </source>
</evidence>
<evidence type="ECO:0000313" key="2">
    <source>
        <dbReference type="EMBL" id="ETR64811.1"/>
    </source>
</evidence>
<dbReference type="Gene3D" id="3.40.50.2000">
    <property type="entry name" value="Glycogen Phosphorylase B"/>
    <property type="match status" value="2"/>
</dbReference>
<dbReference type="InterPro" id="IPR001296">
    <property type="entry name" value="Glyco_trans_1"/>
</dbReference>
<dbReference type="PANTHER" id="PTHR45947:SF3">
    <property type="entry name" value="SULFOQUINOVOSYL TRANSFERASE SQD2"/>
    <property type="match status" value="1"/>
</dbReference>
<dbReference type="GO" id="GO:0016757">
    <property type="term" value="F:glycosyltransferase activity"/>
    <property type="evidence" value="ECO:0007669"/>
    <property type="project" value="InterPro"/>
</dbReference>
<sequence length="134" mass="15317">MKKFSDKIIFTGYIKRSELSKIYYLSDLVVVPSRVNDACPNVVLETQACGIPLVATRRGGIPELVVEGKSALLYDDPDDYTALKKNLDFFLDNPQKAREFGQFGANHVRRNFLWQHTVNRTEALYHQLLKIKGK</sequence>
<dbReference type="PANTHER" id="PTHR45947">
    <property type="entry name" value="SULFOQUINOVOSYL TRANSFERASE SQD2"/>
    <property type="match status" value="1"/>
</dbReference>
<accession>A0A1V1NQF0</accession>
<gene>
    <name evidence="2" type="ORF">OMM_15311</name>
</gene>
<name>A0A1V1NQF0_9BACT</name>
<protein>
    <recommendedName>
        <fullName evidence="1">Glycosyl transferase family 1 domain-containing protein</fullName>
    </recommendedName>
</protein>
<dbReference type="CDD" id="cd03801">
    <property type="entry name" value="GT4_PimA-like"/>
    <property type="match status" value="1"/>
</dbReference>
<evidence type="ECO:0000259" key="1">
    <source>
        <dbReference type="Pfam" id="PF00534"/>
    </source>
</evidence>
<dbReference type="Pfam" id="PF00534">
    <property type="entry name" value="Glycos_transf_1"/>
    <property type="match status" value="1"/>
</dbReference>
<reference evidence="3" key="1">
    <citation type="submission" date="2012-11" db="EMBL/GenBank/DDBJ databases">
        <authorList>
            <person name="Lucero-Rivera Y.E."/>
            <person name="Tovar-Ramirez D."/>
        </authorList>
    </citation>
    <scope>NUCLEOTIDE SEQUENCE [LARGE SCALE GENOMIC DNA]</scope>
    <source>
        <strain evidence="3">Araruama</strain>
    </source>
</reference>
<dbReference type="AlphaFoldDB" id="A0A1V1NQF0"/>
<comment type="caution">
    <text evidence="2">The sequence shown here is derived from an EMBL/GenBank/DDBJ whole genome shotgun (WGS) entry which is preliminary data.</text>
</comment>
<dbReference type="InterPro" id="IPR050194">
    <property type="entry name" value="Glycosyltransferase_grp1"/>
</dbReference>
<organism evidence="2 3">
    <name type="scientific">Candidatus Magnetoglobus multicellularis str. Araruama</name>
    <dbReference type="NCBI Taxonomy" id="890399"/>
    <lineage>
        <taxon>Bacteria</taxon>
        <taxon>Pseudomonadati</taxon>
        <taxon>Thermodesulfobacteriota</taxon>
        <taxon>Desulfobacteria</taxon>
        <taxon>Desulfobacterales</taxon>
        <taxon>Desulfobacteraceae</taxon>
        <taxon>Candidatus Magnetoglobus</taxon>
    </lineage>
</organism>
<proteinExistence type="predicted"/>
<dbReference type="EMBL" id="ATBP01003612">
    <property type="protein sequence ID" value="ETR64811.1"/>
    <property type="molecule type" value="Genomic_DNA"/>
</dbReference>
<feature type="domain" description="Glycosyl transferase family 1" evidence="1">
    <location>
        <begin position="5"/>
        <end position="105"/>
    </location>
</feature>